<keyword evidence="7" id="KW-0764">Sulfate transport</keyword>
<dbReference type="Proteomes" id="UP001597083">
    <property type="component" value="Unassembled WGS sequence"/>
</dbReference>
<evidence type="ECO:0000313" key="11">
    <source>
        <dbReference type="Proteomes" id="UP001597083"/>
    </source>
</evidence>
<feature type="transmembrane region" description="Helical" evidence="9">
    <location>
        <begin position="29"/>
        <end position="52"/>
    </location>
</feature>
<dbReference type="InterPro" id="IPR050480">
    <property type="entry name" value="CysZ-like"/>
</dbReference>
<keyword evidence="2" id="KW-1003">Cell membrane</keyword>
<evidence type="ECO:0000256" key="2">
    <source>
        <dbReference type="ARBA" id="ARBA00022475"/>
    </source>
</evidence>
<evidence type="ECO:0000256" key="3">
    <source>
        <dbReference type="ARBA" id="ARBA00022519"/>
    </source>
</evidence>
<accession>A0ABW3C8I0</accession>
<gene>
    <name evidence="10" type="ORF">ACFQ07_01145</name>
</gene>
<proteinExistence type="predicted"/>
<keyword evidence="5 9" id="KW-0812">Transmembrane</keyword>
<evidence type="ECO:0000256" key="8">
    <source>
        <dbReference type="ARBA" id="ARBA00023136"/>
    </source>
</evidence>
<protein>
    <submittedName>
        <fullName evidence="10">Uncharacterized protein</fullName>
    </submittedName>
</protein>
<evidence type="ECO:0000256" key="1">
    <source>
        <dbReference type="ARBA" id="ARBA00022448"/>
    </source>
</evidence>
<dbReference type="PANTHER" id="PTHR37468">
    <property type="entry name" value="SULFATE TRANSPORTER CYSZ"/>
    <property type="match status" value="1"/>
</dbReference>
<keyword evidence="6 9" id="KW-1133">Transmembrane helix</keyword>
<feature type="non-terminal residue" evidence="10">
    <location>
        <position position="69"/>
    </location>
</feature>
<keyword evidence="4" id="KW-0028">Amino-acid biosynthesis</keyword>
<sequence>MKRAITDFFDGAGYLFRGLGWIARRPGQWLFGLIPALIVLVLYGTALGLLAWNLGDLVGWLTPFADDWS</sequence>
<comment type="caution">
    <text evidence="10">The sequence shown here is derived from an EMBL/GenBank/DDBJ whole genome shotgun (WGS) entry which is preliminary data.</text>
</comment>
<evidence type="ECO:0000256" key="9">
    <source>
        <dbReference type="SAM" id="Phobius"/>
    </source>
</evidence>
<evidence type="ECO:0000256" key="6">
    <source>
        <dbReference type="ARBA" id="ARBA00022989"/>
    </source>
</evidence>
<reference evidence="11" key="1">
    <citation type="journal article" date="2019" name="Int. J. Syst. Evol. Microbiol.">
        <title>The Global Catalogue of Microorganisms (GCM) 10K type strain sequencing project: providing services to taxonomists for standard genome sequencing and annotation.</title>
        <authorList>
            <consortium name="The Broad Institute Genomics Platform"/>
            <consortium name="The Broad Institute Genome Sequencing Center for Infectious Disease"/>
            <person name="Wu L."/>
            <person name="Ma J."/>
        </authorList>
    </citation>
    <scope>NUCLEOTIDE SEQUENCE [LARGE SCALE GENOMIC DNA]</scope>
    <source>
        <strain evidence="11">JCM 31696</strain>
    </source>
</reference>
<organism evidence="10 11">
    <name type="scientific">Actinomadura adrarensis</name>
    <dbReference type="NCBI Taxonomy" id="1819600"/>
    <lineage>
        <taxon>Bacteria</taxon>
        <taxon>Bacillati</taxon>
        <taxon>Actinomycetota</taxon>
        <taxon>Actinomycetes</taxon>
        <taxon>Streptosporangiales</taxon>
        <taxon>Thermomonosporaceae</taxon>
        <taxon>Actinomadura</taxon>
    </lineage>
</organism>
<keyword evidence="1" id="KW-0813">Transport</keyword>
<evidence type="ECO:0000313" key="10">
    <source>
        <dbReference type="EMBL" id="MFD0850828.1"/>
    </source>
</evidence>
<evidence type="ECO:0000256" key="4">
    <source>
        <dbReference type="ARBA" id="ARBA00022605"/>
    </source>
</evidence>
<name>A0ABW3C8I0_9ACTN</name>
<evidence type="ECO:0000256" key="7">
    <source>
        <dbReference type="ARBA" id="ARBA00023032"/>
    </source>
</evidence>
<dbReference type="PANTHER" id="PTHR37468:SF1">
    <property type="entry name" value="SULFATE TRANSPORTER CYSZ"/>
    <property type="match status" value="1"/>
</dbReference>
<dbReference type="EMBL" id="JBHTIR010000144">
    <property type="protein sequence ID" value="MFD0850828.1"/>
    <property type="molecule type" value="Genomic_DNA"/>
</dbReference>
<keyword evidence="11" id="KW-1185">Reference proteome</keyword>
<keyword evidence="3" id="KW-0997">Cell inner membrane</keyword>
<keyword evidence="8 9" id="KW-0472">Membrane</keyword>
<evidence type="ECO:0000256" key="5">
    <source>
        <dbReference type="ARBA" id="ARBA00022692"/>
    </source>
</evidence>